<organism evidence="2 3">
    <name type="scientific">Candidatus Woykebacteria bacterium RIFCSPHIGHO2_01_FULL_39_12</name>
    <dbReference type="NCBI Taxonomy" id="1802599"/>
    <lineage>
        <taxon>Bacteria</taxon>
        <taxon>Candidatus Woykeibacteriota</taxon>
    </lineage>
</organism>
<reference evidence="2 3" key="1">
    <citation type="journal article" date="2016" name="Nat. Commun.">
        <title>Thousands of microbial genomes shed light on interconnected biogeochemical processes in an aquifer system.</title>
        <authorList>
            <person name="Anantharaman K."/>
            <person name="Brown C.T."/>
            <person name="Hug L.A."/>
            <person name="Sharon I."/>
            <person name="Castelle C.J."/>
            <person name="Probst A.J."/>
            <person name="Thomas B.C."/>
            <person name="Singh A."/>
            <person name="Wilkins M.J."/>
            <person name="Karaoz U."/>
            <person name="Brodie E.L."/>
            <person name="Williams K.H."/>
            <person name="Hubbard S.S."/>
            <person name="Banfield J.F."/>
        </authorList>
    </citation>
    <scope>NUCLEOTIDE SEQUENCE [LARGE SCALE GENOMIC DNA]</scope>
</reference>
<sequence length="233" mass="26408">MVRSDPSNEFHLGRREVVGSIVVQTEYGEIKIGVQYMLQDSLPLEWTDQGLKELDYTLLWRSLVQQQGPETIARTICETGTNLQRAVYYFKERIEKARRIVESSKVSLTEIRPRPKMLLERIKGEVQPPKTTHSSWQNVAKPTTATPNISSVRRERLIVKPPPPKKSVQGPKLCPKCSGSMIYQESLDGPYSACFSCGYVYEPGVQALPSEDPGREGTRRKKSGRLHHGKTRL</sequence>
<dbReference type="AlphaFoldDB" id="A0A1G1WGX1"/>
<name>A0A1G1WGX1_9BACT</name>
<comment type="caution">
    <text evidence="2">The sequence shown here is derived from an EMBL/GenBank/DDBJ whole genome shotgun (WGS) entry which is preliminary data.</text>
</comment>
<feature type="compositionally biased region" description="Basic residues" evidence="1">
    <location>
        <begin position="218"/>
        <end position="233"/>
    </location>
</feature>
<gene>
    <name evidence="2" type="ORF">A2864_01175</name>
</gene>
<protein>
    <submittedName>
        <fullName evidence="2">Uncharacterized protein</fullName>
    </submittedName>
</protein>
<accession>A0A1G1WGX1</accession>
<proteinExistence type="predicted"/>
<evidence type="ECO:0000313" key="2">
    <source>
        <dbReference type="EMBL" id="OGY26952.1"/>
    </source>
</evidence>
<evidence type="ECO:0000313" key="3">
    <source>
        <dbReference type="Proteomes" id="UP000177900"/>
    </source>
</evidence>
<evidence type="ECO:0000256" key="1">
    <source>
        <dbReference type="SAM" id="MobiDB-lite"/>
    </source>
</evidence>
<dbReference type="EMBL" id="MHCV01000044">
    <property type="protein sequence ID" value="OGY26952.1"/>
    <property type="molecule type" value="Genomic_DNA"/>
</dbReference>
<feature type="region of interest" description="Disordered" evidence="1">
    <location>
        <begin position="206"/>
        <end position="233"/>
    </location>
</feature>
<dbReference type="Proteomes" id="UP000177900">
    <property type="component" value="Unassembled WGS sequence"/>
</dbReference>